<evidence type="ECO:0000256" key="1">
    <source>
        <dbReference type="ARBA" id="ARBA00022801"/>
    </source>
</evidence>
<dbReference type="Pfam" id="PF00704">
    <property type="entry name" value="Glyco_hydro_18"/>
    <property type="match status" value="1"/>
</dbReference>
<evidence type="ECO:0000256" key="5">
    <source>
        <dbReference type="SAM" id="SignalP"/>
    </source>
</evidence>
<dbReference type="InterPro" id="IPR017853">
    <property type="entry name" value="GH"/>
</dbReference>
<feature type="signal peptide" evidence="5">
    <location>
        <begin position="1"/>
        <end position="18"/>
    </location>
</feature>
<evidence type="ECO:0000313" key="7">
    <source>
        <dbReference type="EMBL" id="GAX14207.1"/>
    </source>
</evidence>
<evidence type="ECO:0000313" key="8">
    <source>
        <dbReference type="Proteomes" id="UP000198406"/>
    </source>
</evidence>
<proteinExistence type="inferred from homology"/>
<dbReference type="PROSITE" id="PS51910">
    <property type="entry name" value="GH18_2"/>
    <property type="match status" value="1"/>
</dbReference>
<dbReference type="GO" id="GO:0004553">
    <property type="term" value="F:hydrolase activity, hydrolyzing O-glycosyl compounds"/>
    <property type="evidence" value="ECO:0007669"/>
    <property type="project" value="InterPro"/>
</dbReference>
<dbReference type="Gene3D" id="3.20.20.80">
    <property type="entry name" value="Glycosidases"/>
    <property type="match status" value="1"/>
</dbReference>
<dbReference type="OrthoDB" id="43722at2759"/>
<reference evidence="7 8" key="1">
    <citation type="journal article" date="2015" name="Plant Cell">
        <title>Oil accumulation by the oleaginous diatom Fistulifera solaris as revealed by the genome and transcriptome.</title>
        <authorList>
            <person name="Tanaka T."/>
            <person name="Maeda Y."/>
            <person name="Veluchamy A."/>
            <person name="Tanaka M."/>
            <person name="Abida H."/>
            <person name="Marechal E."/>
            <person name="Bowler C."/>
            <person name="Muto M."/>
            <person name="Sunaga Y."/>
            <person name="Tanaka M."/>
            <person name="Yoshino T."/>
            <person name="Taniguchi T."/>
            <person name="Fukuda Y."/>
            <person name="Nemoto M."/>
            <person name="Matsumoto M."/>
            <person name="Wong P.S."/>
            <person name="Aburatani S."/>
            <person name="Fujibuchi W."/>
        </authorList>
    </citation>
    <scope>NUCLEOTIDE SEQUENCE [LARGE SCALE GENOMIC DNA]</scope>
    <source>
        <strain evidence="7 8">JPCC DA0580</strain>
    </source>
</reference>
<dbReference type="EMBL" id="BDSP01000076">
    <property type="protein sequence ID" value="GAX14207.1"/>
    <property type="molecule type" value="Genomic_DNA"/>
</dbReference>
<comment type="caution">
    <text evidence="7">The sequence shown here is derived from an EMBL/GenBank/DDBJ whole genome shotgun (WGS) entry which is preliminary data.</text>
</comment>
<keyword evidence="1 3" id="KW-0378">Hydrolase</keyword>
<dbReference type="PROSITE" id="PS01095">
    <property type="entry name" value="GH18_1"/>
    <property type="match status" value="1"/>
</dbReference>
<gene>
    <name evidence="7" type="ORF">FisN_20Hh170</name>
</gene>
<evidence type="ECO:0000256" key="2">
    <source>
        <dbReference type="ARBA" id="ARBA00023295"/>
    </source>
</evidence>
<name>A0A1Z5JJL5_FISSO</name>
<evidence type="ECO:0000259" key="6">
    <source>
        <dbReference type="PROSITE" id="PS51910"/>
    </source>
</evidence>
<dbReference type="InterPro" id="IPR001579">
    <property type="entry name" value="Glyco_hydro_18_chit_AS"/>
</dbReference>
<keyword evidence="5" id="KW-0732">Signal</keyword>
<feature type="domain" description="GH18" evidence="6">
    <location>
        <begin position="24"/>
        <end position="320"/>
    </location>
</feature>
<dbReference type="AlphaFoldDB" id="A0A1Z5JJL5"/>
<feature type="chain" id="PRO_5012419066" description="GH18 domain-containing protein" evidence="5">
    <location>
        <begin position="19"/>
        <end position="520"/>
    </location>
</feature>
<protein>
    <recommendedName>
        <fullName evidence="6">GH18 domain-containing protein</fullName>
    </recommendedName>
</protein>
<comment type="similarity">
    <text evidence="4">Belongs to the glycosyl hydrolase 18 family.</text>
</comment>
<sequence>MKSLSQWILASLCASAAALLKEDARMMAYVGNWQTCPSEAQLEQYTHIAIGFAVTYTYAEPKNLCSETCVIEVPLICENQADPSIISDWKSRGIKVLLSFGGAGMGGSWEGDVNDCWKYCFGREDYVIGRLVELVNTMNLDGIDLDYEYFLEDEPERGFTEGAAAINFLETVTVGLRQQMPDKILTHAPMDVDAVAGTAYYEMLGRIAYTMDFIMPQYYNGVTRPNVDGFMNQVQGEMSPLDHYNGLLPLFEYDPTRIVFGFCINDCGGTGSNSDATQASTVITELESQFPCHGGAFFWVNLDDTNGDWSRGVNQALSFNRGCTNIGGVSPTPPPLAVPVSVPVALPAPTSPIGVSPVPVALPIPSSPIGISPVTVPIPIPTPALPSAPIAFPSPLSPIGISPVTVPIPIPTSALPSVPVTSPISSPLSPSLPVGTPTPTFPVINSAPPAVTPATTTLEPTELLTPTASPIGMVSIGNGSVTDPNEPNFYDPNNSLSYAVSSFQASLLLVPTLVTWALLM</sequence>
<dbReference type="GO" id="GO:0005975">
    <property type="term" value="P:carbohydrate metabolic process"/>
    <property type="evidence" value="ECO:0007669"/>
    <property type="project" value="InterPro"/>
</dbReference>
<organism evidence="7 8">
    <name type="scientific">Fistulifera solaris</name>
    <name type="common">Oleaginous diatom</name>
    <dbReference type="NCBI Taxonomy" id="1519565"/>
    <lineage>
        <taxon>Eukaryota</taxon>
        <taxon>Sar</taxon>
        <taxon>Stramenopiles</taxon>
        <taxon>Ochrophyta</taxon>
        <taxon>Bacillariophyta</taxon>
        <taxon>Bacillariophyceae</taxon>
        <taxon>Bacillariophycidae</taxon>
        <taxon>Naviculales</taxon>
        <taxon>Naviculaceae</taxon>
        <taxon>Fistulifera</taxon>
    </lineage>
</organism>
<dbReference type="InParanoid" id="A0A1Z5JJL5"/>
<dbReference type="Proteomes" id="UP000198406">
    <property type="component" value="Unassembled WGS sequence"/>
</dbReference>
<keyword evidence="2 3" id="KW-0326">Glycosidase</keyword>
<accession>A0A1Z5JJL5</accession>
<dbReference type="InterPro" id="IPR001223">
    <property type="entry name" value="Glyco_hydro18_cat"/>
</dbReference>
<evidence type="ECO:0000256" key="3">
    <source>
        <dbReference type="RuleBase" id="RU000489"/>
    </source>
</evidence>
<evidence type="ECO:0000256" key="4">
    <source>
        <dbReference type="RuleBase" id="RU004453"/>
    </source>
</evidence>
<dbReference type="SUPFAM" id="SSF51445">
    <property type="entry name" value="(Trans)glycosidases"/>
    <property type="match status" value="1"/>
</dbReference>
<keyword evidence="8" id="KW-1185">Reference proteome</keyword>